<gene>
    <name evidence="12 13" type="primary">LOC116207604</name>
</gene>
<evidence type="ECO:0000256" key="3">
    <source>
        <dbReference type="ARBA" id="ARBA00022840"/>
    </source>
</evidence>
<dbReference type="SMART" id="SM00129">
    <property type="entry name" value="KISc"/>
    <property type="match status" value="1"/>
</dbReference>
<evidence type="ECO:0000313" key="13">
    <source>
        <dbReference type="RefSeq" id="XP_031396484.1"/>
    </source>
</evidence>
<feature type="compositionally biased region" description="Polar residues" evidence="9">
    <location>
        <begin position="108"/>
        <end position="117"/>
    </location>
</feature>
<dbReference type="PANTHER" id="PTHR37739">
    <property type="entry name" value="KINESIN-LIKE PROTEIN KIN-12D"/>
    <property type="match status" value="1"/>
</dbReference>
<evidence type="ECO:0000256" key="6">
    <source>
        <dbReference type="ARBA" id="ARBA00034488"/>
    </source>
</evidence>
<keyword evidence="11" id="KW-1185">Reference proteome</keyword>
<keyword evidence="3 7" id="KW-0067">ATP-binding</keyword>
<feature type="compositionally biased region" description="Polar residues" evidence="9">
    <location>
        <begin position="1372"/>
        <end position="1394"/>
    </location>
</feature>
<dbReference type="PANTHER" id="PTHR37739:SF18">
    <property type="entry name" value="KINESIN-LIKE PROTEIN KIN-12C"/>
    <property type="match status" value="1"/>
</dbReference>
<dbReference type="FunFam" id="3.40.850.10:FF:000033">
    <property type="entry name" value="Kinesin-like protein KIN-12E"/>
    <property type="match status" value="1"/>
</dbReference>
<evidence type="ECO:0000259" key="10">
    <source>
        <dbReference type="PROSITE" id="PS50067"/>
    </source>
</evidence>
<name>A0A6P8DQ33_PUNGR</name>
<dbReference type="InterPro" id="IPR019821">
    <property type="entry name" value="Kinesin_motor_CS"/>
</dbReference>
<feature type="coiled-coil region" evidence="8">
    <location>
        <begin position="828"/>
        <end position="876"/>
    </location>
</feature>
<feature type="coiled-coil region" evidence="8">
    <location>
        <begin position="2096"/>
        <end position="2123"/>
    </location>
</feature>
<dbReference type="InterPro" id="IPR027417">
    <property type="entry name" value="P-loop_NTPase"/>
</dbReference>
<feature type="coiled-coil region" evidence="8">
    <location>
        <begin position="1998"/>
        <end position="2028"/>
    </location>
</feature>
<evidence type="ECO:0000256" key="5">
    <source>
        <dbReference type="ARBA" id="ARBA00023175"/>
    </source>
</evidence>
<keyword evidence="1" id="KW-0493">Microtubule</keyword>
<keyword evidence="4 8" id="KW-0175">Coiled coil</keyword>
<feature type="coiled-coil region" evidence="8">
    <location>
        <begin position="1066"/>
        <end position="1093"/>
    </location>
</feature>
<evidence type="ECO:0000256" key="2">
    <source>
        <dbReference type="ARBA" id="ARBA00022741"/>
    </source>
</evidence>
<dbReference type="GO" id="GO:0007018">
    <property type="term" value="P:microtubule-based movement"/>
    <property type="evidence" value="ECO:0007669"/>
    <property type="project" value="InterPro"/>
</dbReference>
<reference evidence="12 13" key="2">
    <citation type="submission" date="2025-04" db="UniProtKB">
        <authorList>
            <consortium name="RefSeq"/>
        </authorList>
    </citation>
    <scope>IDENTIFICATION</scope>
    <source>
        <tissue evidence="12 13">Leaf</tissue>
    </source>
</reference>
<dbReference type="Pfam" id="PF00225">
    <property type="entry name" value="Kinesin"/>
    <property type="match status" value="1"/>
</dbReference>
<feature type="region of interest" description="Disordered" evidence="9">
    <location>
        <begin position="2300"/>
        <end position="2337"/>
    </location>
</feature>
<feature type="coiled-coil region" evidence="8">
    <location>
        <begin position="600"/>
        <end position="634"/>
    </location>
</feature>
<feature type="coiled-coil region" evidence="8">
    <location>
        <begin position="917"/>
        <end position="983"/>
    </location>
</feature>
<feature type="compositionally biased region" description="Polar residues" evidence="9">
    <location>
        <begin position="803"/>
        <end position="822"/>
    </location>
</feature>
<feature type="coiled-coil region" evidence="8">
    <location>
        <begin position="1759"/>
        <end position="1962"/>
    </location>
</feature>
<feature type="compositionally biased region" description="Polar residues" evidence="9">
    <location>
        <begin position="89"/>
        <end position="98"/>
    </location>
</feature>
<dbReference type="SUPFAM" id="SSF52540">
    <property type="entry name" value="P-loop containing nucleoside triphosphate hydrolases"/>
    <property type="match status" value="1"/>
</dbReference>
<proteinExistence type="inferred from homology"/>
<evidence type="ECO:0000256" key="7">
    <source>
        <dbReference type="PROSITE-ProRule" id="PRU00283"/>
    </source>
</evidence>
<dbReference type="GO" id="GO:0005874">
    <property type="term" value="C:microtubule"/>
    <property type="evidence" value="ECO:0007669"/>
    <property type="project" value="UniProtKB-KW"/>
</dbReference>
<dbReference type="GO" id="GO:0003777">
    <property type="term" value="F:microtubule motor activity"/>
    <property type="evidence" value="ECO:0007669"/>
    <property type="project" value="InterPro"/>
</dbReference>
<feature type="region of interest" description="Disordered" evidence="9">
    <location>
        <begin position="88"/>
        <end position="148"/>
    </location>
</feature>
<dbReference type="RefSeq" id="XP_031396483.1">
    <property type="nucleotide sequence ID" value="XM_031540623.1"/>
</dbReference>
<feature type="compositionally biased region" description="Gly residues" evidence="9">
    <location>
        <begin position="127"/>
        <end position="138"/>
    </location>
</feature>
<comment type="similarity">
    <text evidence="6">Belongs to the TRAFAC class myosin-kinesin ATPase superfamily. Kinesin family. KIN-12 subfamily.</text>
</comment>
<evidence type="ECO:0000313" key="12">
    <source>
        <dbReference type="RefSeq" id="XP_031396483.1"/>
    </source>
</evidence>
<feature type="compositionally biased region" description="Polar residues" evidence="9">
    <location>
        <begin position="41"/>
        <end position="53"/>
    </location>
</feature>
<protein>
    <submittedName>
        <fullName evidence="12 13">Kinesin-like protein KIN-12C isoform X1</fullName>
    </submittedName>
</protein>
<dbReference type="PROSITE" id="PS00411">
    <property type="entry name" value="KINESIN_MOTOR_1"/>
    <property type="match status" value="1"/>
</dbReference>
<feature type="coiled-coil region" evidence="8">
    <location>
        <begin position="520"/>
        <end position="547"/>
    </location>
</feature>
<evidence type="ECO:0000256" key="1">
    <source>
        <dbReference type="ARBA" id="ARBA00022701"/>
    </source>
</evidence>
<dbReference type="Gene3D" id="3.40.850.10">
    <property type="entry name" value="Kinesin motor domain"/>
    <property type="match status" value="1"/>
</dbReference>
<dbReference type="Proteomes" id="UP000515151">
    <property type="component" value="Chromosome 5"/>
</dbReference>
<feature type="coiled-coil region" evidence="8">
    <location>
        <begin position="752"/>
        <end position="783"/>
    </location>
</feature>
<sequence length="2337" mass="265842">MSRDSSTSSFFAPKRSSQFESQENEFEASRGSALLRPPRTPLNSIPDPSQCQKETPDLDLDFRRKFEAARARRLSEKRAEVFDIAGANAGSSYSTPKGSSRGGKAHAESTSAQSTPARTGPRVSLGGPRGSQYNGGRGPSFSSRDSRGSHIANAEFSVECPHFELEEDSSFWRDHNVQVFIRIRPLSNLEKVSQGYGRCLRQESAQTLVWLGHPETRFTFDHVACETISQDKLFRVAGLPMVENCLSGYNSCMFAYGQTGSGKTYTMMGEINEVEGKLNEDCGITARIFEYLFARIRADEESRRDEKLMYSCKCSFLEIYNEQTTDLLEPSSTNLQLREDMKKGVYVENLTEYNVRTVQDVVKLLLQGAANRKMAATRMNGESSRSHSVFTCIIESSWEKDSMNHFRFARLNLVDLAGSERQKSSGAEGDRLKEAANINKSLSTLGLVIMTLVDLAHGKQRHVPYRDSRLTFLLQDSLGGNSKTMIIANVSPSICSANETLSTLKFAQRAKLIQNNAKVNEDASGDVTALQRQIQQLKGQLSFLLEHHNPPRSLLEGAQALEISSLSDLPEEYYSSGDRVSKYPEKRWSKKNIKFLAGNLANSLRKERNKDKELETLKAEIKHMNFLAREKEEDAQRTNAILKLREEKIQRLEMFVNGKVSADKHLVEENKALVEEIQLLRERIDSHPELIQLTLENNRLLQELQLYQNFYGRGERETLLAEISDLRYQLLEVLEGNAAIYGDMASQDLMDLQECQRMNFQLIREVEELRKELQKSLRCSRSTSNSQLEVISIRSNSEDEMASYTQGDDSSEQNRVSQSYSSSLDMRYSQIEKELMDAKDFIEAMEAEEFRLNKELQRTQEENERFKAMLEKIDHLDGRPSHEPGNKSLDLVALGNKSTGIMGESEERERMAMKARLDRIVHELEEVTSLNNQYEQERASQLSHQKQVELVCEQVEMETTRTIVQLQEEVATLQLELHDKLSATTNENWRLREAIAAQQEEMRMLSADWENATLELTNFLLDGSRSLRDVSRHIASIAGSFPQANASIGIYVEKAAITCIEKEETKVLLQRSLEDAQKTVLEMEQKLGSLKGATIALSEFQHLTSEESTEETLDLNIQLQENKSTIKMLEDRAAEAERHIYAAFLVVKWLSDHYGIAQRNSIKGDTERGSLSKVVCSYENRNHRIPQMKDDSDSLAVEQLAQAKMARPGASRSKEASEECYGGREIFISAPQTDTPDEFDECGSLVRNMEREASDKGLQLKKLRRNRGAVESFSRDDCSFLKIENESHVLHQIKDELRETNHRLNAIKGCIDMTFGCKSMDEDLVDPYELSGSYSMSASDSDNIAMECESSSSDDACSSNSESVKQLKHSELQSQRYSQSDNSQMQPDKSSQSPFCTDTIVSLRKELGNAFDSFNKQYVRLAAIFNGIVKGGSPFGKDMNSEVVLSNHSLKAGAWCDIGGEEAAREKFQNANNFLMRLEETSSTIIEANLMLNELTKANENAKCLTKTWKQTGEALMVERTSLLEEVERLKASLNLKKEENELLKDTCHHAFIEIGDSLSLLEGCFKQIQRDVDGMFKAVHADVMSMRWDILEFLCSSKSSMEDLYSEIMEKSFAMFVVYQCHVEHIISKFPIFSLEAGIQPFERQERHQAGQHTICLEGQNGPTFSGEDGSKYRDHSDSLRKFYRGDVYLHQNDLTCDNSSLIKELERKEVLLKGLLFDFGLLQESASNTKMKLDESEKLLLSLSTVEKELDVKTSQLDEMMVLHRDLEDRLAGAERDLNISVSDLEQANRTVDILSGQNVELRALLKDLYLKKFEVEEQLDEQKEAVKGLEEEVLHLTSLMDRKAVSSVESKENELKLISNERDQLLEEVRSLNNKLELAYALADENEAIAVEARQVSEASKMYAEQKEEEVKILEHSVEELEHTINMLEKKVYEMDQDVERHRQVRDTLELELRALRQRMSTFEDFRGSFDLESTDNACFKDGVLGKAYGTPTELQEAHKQIKLLEEERAEQEREIKRCKEYISEVVLHSEAQASQYQQKYKALEVMFHEVNADQSNPTTRGPLFDKNEKCSTRTRGSSSPFRCISSIVQQMNTEKDRELSMAKQRMQELEALAASQQKEVCMLNTRLAAAENMTHDVIRDLLGVKLDMTNYANFVEQHQVQKLVETAFQHREDLHAKEQEVQNLRKQIEDLIEERESSITEANRKEADVLATEINLEQLQQRDQLLSAQNEMLKVDKSNLKRRVAELDEMVKALLVTQNAEKPFQHRSNAKESSLSRAGISDLNRRLAQSEKLLNRANDELTRHRSPSSSYLQDRTHGNAGSRRLSSVSKDFH</sequence>
<feature type="region of interest" description="Disordered" evidence="9">
    <location>
        <begin position="797"/>
        <end position="822"/>
    </location>
</feature>
<dbReference type="InterPro" id="IPR044986">
    <property type="entry name" value="KIF15/KIN-12"/>
</dbReference>
<dbReference type="InterPro" id="IPR036961">
    <property type="entry name" value="Kinesin_motor_dom_sf"/>
</dbReference>
<organism evidence="11 13">
    <name type="scientific">Punica granatum</name>
    <name type="common">Pomegranate</name>
    <dbReference type="NCBI Taxonomy" id="22663"/>
    <lineage>
        <taxon>Eukaryota</taxon>
        <taxon>Viridiplantae</taxon>
        <taxon>Streptophyta</taxon>
        <taxon>Embryophyta</taxon>
        <taxon>Tracheophyta</taxon>
        <taxon>Spermatophyta</taxon>
        <taxon>Magnoliopsida</taxon>
        <taxon>eudicotyledons</taxon>
        <taxon>Gunneridae</taxon>
        <taxon>Pentapetalae</taxon>
        <taxon>rosids</taxon>
        <taxon>malvids</taxon>
        <taxon>Myrtales</taxon>
        <taxon>Lythraceae</taxon>
        <taxon>Punica</taxon>
    </lineage>
</organism>
<feature type="coiled-coil region" evidence="8">
    <location>
        <begin position="1520"/>
        <end position="1547"/>
    </location>
</feature>
<feature type="compositionally biased region" description="Polar residues" evidence="9">
    <location>
        <begin position="2328"/>
        <end position="2337"/>
    </location>
</feature>
<dbReference type="PROSITE" id="PS50067">
    <property type="entry name" value="KINESIN_MOTOR_2"/>
    <property type="match status" value="1"/>
</dbReference>
<keyword evidence="5 7" id="KW-0505">Motor protein</keyword>
<dbReference type="GO" id="GO:0005524">
    <property type="term" value="F:ATP binding"/>
    <property type="evidence" value="ECO:0007669"/>
    <property type="project" value="UniProtKB-UniRule"/>
</dbReference>
<dbReference type="RefSeq" id="XP_031396484.1">
    <property type="nucleotide sequence ID" value="XM_031540624.1"/>
</dbReference>
<reference evidence="11" key="1">
    <citation type="journal article" date="2020" name="Plant Biotechnol. J.">
        <title>The pomegranate (Punica granatum L.) draft genome dissects genetic divergence between soft- and hard-seeded cultivars.</title>
        <authorList>
            <person name="Luo X."/>
            <person name="Li H."/>
            <person name="Wu Z."/>
            <person name="Yao W."/>
            <person name="Zhao P."/>
            <person name="Cao D."/>
            <person name="Yu H."/>
            <person name="Li K."/>
            <person name="Poudel K."/>
            <person name="Zhao D."/>
            <person name="Zhang F."/>
            <person name="Xia X."/>
            <person name="Chen L."/>
            <person name="Wang Q."/>
            <person name="Jing D."/>
            <person name="Cao S."/>
        </authorList>
    </citation>
    <scope>NUCLEOTIDE SEQUENCE [LARGE SCALE GENOMIC DNA]</scope>
</reference>
<dbReference type="PRINTS" id="PR00380">
    <property type="entry name" value="KINESINHEAVY"/>
</dbReference>
<evidence type="ECO:0000256" key="4">
    <source>
        <dbReference type="ARBA" id="ARBA00023054"/>
    </source>
</evidence>
<dbReference type="InterPro" id="IPR001752">
    <property type="entry name" value="Kinesin_motor_dom"/>
</dbReference>
<feature type="domain" description="Kinesin motor" evidence="10">
    <location>
        <begin position="176"/>
        <end position="513"/>
    </location>
</feature>
<feature type="binding site" evidence="7">
    <location>
        <begin position="257"/>
        <end position="264"/>
    </location>
    <ligand>
        <name>ATP</name>
        <dbReference type="ChEBI" id="CHEBI:30616"/>
    </ligand>
</feature>
<feature type="region of interest" description="Disordered" evidence="9">
    <location>
        <begin position="2058"/>
        <end position="2081"/>
    </location>
</feature>
<evidence type="ECO:0000256" key="8">
    <source>
        <dbReference type="SAM" id="Coils"/>
    </source>
</evidence>
<dbReference type="CDD" id="cd01373">
    <property type="entry name" value="KISc_KLP2_like"/>
    <property type="match status" value="1"/>
</dbReference>
<feature type="compositionally biased region" description="Low complexity" evidence="9">
    <location>
        <begin position="1349"/>
        <end position="1363"/>
    </location>
</feature>
<dbReference type="GeneID" id="116207604"/>
<evidence type="ECO:0000256" key="9">
    <source>
        <dbReference type="SAM" id="MobiDB-lite"/>
    </source>
</evidence>
<evidence type="ECO:0000313" key="11">
    <source>
        <dbReference type="Proteomes" id="UP000515151"/>
    </source>
</evidence>
<feature type="compositionally biased region" description="Polar residues" evidence="9">
    <location>
        <begin position="1"/>
        <end position="10"/>
    </location>
</feature>
<feature type="region of interest" description="Disordered" evidence="9">
    <location>
        <begin position="1"/>
        <end position="61"/>
    </location>
</feature>
<dbReference type="GO" id="GO:0008017">
    <property type="term" value="F:microtubule binding"/>
    <property type="evidence" value="ECO:0007669"/>
    <property type="project" value="InterPro"/>
</dbReference>
<feature type="region of interest" description="Disordered" evidence="9">
    <location>
        <begin position="1349"/>
        <end position="1394"/>
    </location>
</feature>
<dbReference type="OrthoDB" id="3176171at2759"/>
<accession>A0A6P8DQ33</accession>
<keyword evidence="2 7" id="KW-0547">Nucleotide-binding</keyword>